<dbReference type="NCBIfam" id="TIGR02937">
    <property type="entry name" value="sigma70-ECF"/>
    <property type="match status" value="1"/>
</dbReference>
<evidence type="ECO:0000259" key="6">
    <source>
        <dbReference type="Pfam" id="PF08281"/>
    </source>
</evidence>
<dbReference type="SUPFAM" id="SSF88946">
    <property type="entry name" value="Sigma2 domain of RNA polymerase sigma factors"/>
    <property type="match status" value="1"/>
</dbReference>
<dbReference type="Pfam" id="PF20239">
    <property type="entry name" value="DUF6596"/>
    <property type="match status" value="1"/>
</dbReference>
<protein>
    <submittedName>
        <fullName evidence="8">Sigma-70 family RNA polymerase sigma factor</fullName>
    </submittedName>
</protein>
<dbReference type="InterPro" id="IPR046531">
    <property type="entry name" value="DUF6596"/>
</dbReference>
<gene>
    <name evidence="8" type="ORF">GCM10010191_65480</name>
</gene>
<dbReference type="Gene3D" id="1.10.1740.10">
    <property type="match status" value="1"/>
</dbReference>
<comment type="similarity">
    <text evidence="1">Belongs to the sigma-70 factor family. ECF subfamily.</text>
</comment>
<evidence type="ECO:0000313" key="8">
    <source>
        <dbReference type="EMBL" id="GAA2440530.1"/>
    </source>
</evidence>
<feature type="domain" description="RNA polymerase sigma factor 70 region 4 type 2" evidence="6">
    <location>
        <begin position="138"/>
        <end position="187"/>
    </location>
</feature>
<evidence type="ECO:0000259" key="5">
    <source>
        <dbReference type="Pfam" id="PF04542"/>
    </source>
</evidence>
<evidence type="ECO:0000256" key="1">
    <source>
        <dbReference type="ARBA" id="ARBA00010641"/>
    </source>
</evidence>
<dbReference type="EMBL" id="BAAARW010000024">
    <property type="protein sequence ID" value="GAA2440530.1"/>
    <property type="molecule type" value="Genomic_DNA"/>
</dbReference>
<keyword evidence="9" id="KW-1185">Reference proteome</keyword>
<dbReference type="InterPro" id="IPR013249">
    <property type="entry name" value="RNA_pol_sigma70_r4_t2"/>
</dbReference>
<evidence type="ECO:0000259" key="7">
    <source>
        <dbReference type="Pfam" id="PF20239"/>
    </source>
</evidence>
<evidence type="ECO:0000256" key="2">
    <source>
        <dbReference type="ARBA" id="ARBA00023015"/>
    </source>
</evidence>
<evidence type="ECO:0000256" key="4">
    <source>
        <dbReference type="ARBA" id="ARBA00023163"/>
    </source>
</evidence>
<keyword evidence="2" id="KW-0805">Transcription regulation</keyword>
<dbReference type="PANTHER" id="PTHR47756">
    <property type="entry name" value="BLL6612 PROTEIN-RELATED"/>
    <property type="match status" value="1"/>
</dbReference>
<keyword evidence="3" id="KW-0731">Sigma factor</keyword>
<dbReference type="InterPro" id="IPR036388">
    <property type="entry name" value="WH-like_DNA-bd_sf"/>
</dbReference>
<accession>A0ABP5WZ34</accession>
<name>A0ABP5WZ34_9ACTN</name>
<proteinExistence type="inferred from homology"/>
<dbReference type="Proteomes" id="UP001501231">
    <property type="component" value="Unassembled WGS sequence"/>
</dbReference>
<organism evidence="8 9">
    <name type="scientific">Actinomadura vinacea</name>
    <dbReference type="NCBI Taxonomy" id="115336"/>
    <lineage>
        <taxon>Bacteria</taxon>
        <taxon>Bacillati</taxon>
        <taxon>Actinomycetota</taxon>
        <taxon>Actinomycetes</taxon>
        <taxon>Streptosporangiales</taxon>
        <taxon>Thermomonosporaceae</taxon>
        <taxon>Actinomadura</taxon>
    </lineage>
</organism>
<dbReference type="Pfam" id="PF08281">
    <property type="entry name" value="Sigma70_r4_2"/>
    <property type="match status" value="1"/>
</dbReference>
<dbReference type="InterPro" id="IPR014284">
    <property type="entry name" value="RNA_pol_sigma-70_dom"/>
</dbReference>
<dbReference type="SUPFAM" id="SSF88659">
    <property type="entry name" value="Sigma3 and sigma4 domains of RNA polymerase sigma factors"/>
    <property type="match status" value="1"/>
</dbReference>
<dbReference type="Pfam" id="PF04542">
    <property type="entry name" value="Sigma70_r2"/>
    <property type="match status" value="1"/>
</dbReference>
<dbReference type="PANTHER" id="PTHR47756:SF2">
    <property type="entry name" value="BLL6612 PROTEIN"/>
    <property type="match status" value="1"/>
</dbReference>
<comment type="caution">
    <text evidence="8">The sequence shown here is derived from an EMBL/GenBank/DDBJ whole genome shotgun (WGS) entry which is preliminary data.</text>
</comment>
<feature type="domain" description="DUF6596" evidence="7">
    <location>
        <begin position="205"/>
        <end position="305"/>
    </location>
</feature>
<reference evidence="9" key="1">
    <citation type="journal article" date="2019" name="Int. J. Syst. Evol. Microbiol.">
        <title>The Global Catalogue of Microorganisms (GCM) 10K type strain sequencing project: providing services to taxonomists for standard genome sequencing and annotation.</title>
        <authorList>
            <consortium name="The Broad Institute Genomics Platform"/>
            <consortium name="The Broad Institute Genome Sequencing Center for Infectious Disease"/>
            <person name="Wu L."/>
            <person name="Ma J."/>
        </authorList>
    </citation>
    <scope>NUCLEOTIDE SEQUENCE [LARGE SCALE GENOMIC DNA]</scope>
    <source>
        <strain evidence="9">JCM 3325</strain>
    </source>
</reference>
<evidence type="ECO:0000313" key="9">
    <source>
        <dbReference type="Proteomes" id="UP001501231"/>
    </source>
</evidence>
<dbReference type="InterPro" id="IPR013325">
    <property type="entry name" value="RNA_pol_sigma_r2"/>
</dbReference>
<dbReference type="Gene3D" id="1.10.10.10">
    <property type="entry name" value="Winged helix-like DNA-binding domain superfamily/Winged helix DNA-binding domain"/>
    <property type="match status" value="1"/>
</dbReference>
<feature type="domain" description="RNA polymerase sigma-70 region 2" evidence="5">
    <location>
        <begin position="28"/>
        <end position="87"/>
    </location>
</feature>
<dbReference type="InterPro" id="IPR007627">
    <property type="entry name" value="RNA_pol_sigma70_r2"/>
</dbReference>
<sequence length="436" mass="46521">MAGSHRPALSGSTGREAVAAVWRIESARIVGALARYTGDFALAEDLAQEALAEALVTWPRDGVPRNPAGWLLTVGRRRAIDAFRRRAALDDKYSALARELGEGGVSSGSASADPVRDAGDVLWDPDQIDDDVLALMFVSCHPVLSREARVALTLRVVGGLTSDEIAKAFLVPTATVQARITRAKKTLGAARVPFEVPPAQERAGRLGSVLSVVYLIFTEGSSASSGDDLIRLDLASEAQRLARVLSRLMPDESEVHGLLALLELTAARFPARTGPDGEPVLLEHQDRRRWDRAAIGRGQAALARAEQAGRGLGAYGLQAAIAECHAVAPSVDATDWERVVLVYEALGRLAPSPVVDLNRAVAVSMAQGPAAALPIVDELASAEALSHSHLLPSVRGELLTRLGRTDEARTELELAVRRCGNERERVVLERKLADLG</sequence>
<keyword evidence="4" id="KW-0804">Transcription</keyword>
<dbReference type="InterPro" id="IPR013324">
    <property type="entry name" value="RNA_pol_sigma_r3/r4-like"/>
</dbReference>
<evidence type="ECO:0000256" key="3">
    <source>
        <dbReference type="ARBA" id="ARBA00023082"/>
    </source>
</evidence>